<name>A0A4Q2U7Q9_9HYPH</name>
<organism evidence="9 10">
    <name type="scientific">Lichenibacterium minor</name>
    <dbReference type="NCBI Taxonomy" id="2316528"/>
    <lineage>
        <taxon>Bacteria</taxon>
        <taxon>Pseudomonadati</taxon>
        <taxon>Pseudomonadota</taxon>
        <taxon>Alphaproteobacteria</taxon>
        <taxon>Hyphomicrobiales</taxon>
        <taxon>Lichenihabitantaceae</taxon>
        <taxon>Lichenibacterium</taxon>
    </lineage>
</organism>
<dbReference type="EMBL" id="QYBB01000005">
    <property type="protein sequence ID" value="RYC32739.1"/>
    <property type="molecule type" value="Genomic_DNA"/>
</dbReference>
<gene>
    <name evidence="9" type="primary">fghA</name>
    <name evidence="9" type="ORF">D3273_06530</name>
</gene>
<keyword evidence="3 8" id="KW-0719">Serine esterase</keyword>
<proteinExistence type="inferred from homology"/>
<comment type="function">
    <text evidence="8">Serine hydrolase involved in the detoxification of formaldehyde.</text>
</comment>
<protein>
    <recommendedName>
        <fullName evidence="2 6">S-formylglutathione hydrolase</fullName>
        <ecNumber evidence="2 6">3.1.2.12</ecNumber>
    </recommendedName>
</protein>
<dbReference type="PANTHER" id="PTHR10061">
    <property type="entry name" value="S-FORMYLGLUTATHIONE HYDROLASE"/>
    <property type="match status" value="1"/>
</dbReference>
<dbReference type="RefSeq" id="WP_129224721.1">
    <property type="nucleotide sequence ID" value="NZ_QYBB01000005.1"/>
</dbReference>
<dbReference type="FunFam" id="3.40.50.1820:FF:000002">
    <property type="entry name" value="S-formylglutathione hydrolase"/>
    <property type="match status" value="1"/>
</dbReference>
<dbReference type="Pfam" id="PF00756">
    <property type="entry name" value="Esterase"/>
    <property type="match status" value="1"/>
</dbReference>
<feature type="active site" description="Charge relay system" evidence="7">
    <location>
        <position position="224"/>
    </location>
</feature>
<dbReference type="GO" id="GO:0046294">
    <property type="term" value="P:formaldehyde catabolic process"/>
    <property type="evidence" value="ECO:0007669"/>
    <property type="project" value="InterPro"/>
</dbReference>
<dbReference type="InterPro" id="IPR000801">
    <property type="entry name" value="Esterase-like"/>
</dbReference>
<dbReference type="AlphaFoldDB" id="A0A4Q2U7Q9"/>
<feature type="active site" description="Charge relay system" evidence="7">
    <location>
        <position position="148"/>
    </location>
</feature>
<comment type="caution">
    <text evidence="9">The sequence shown here is derived from an EMBL/GenBank/DDBJ whole genome shotgun (WGS) entry which is preliminary data.</text>
</comment>
<accession>A0A4Q2U7Q9</accession>
<reference evidence="9 10" key="1">
    <citation type="submission" date="2018-12" db="EMBL/GenBank/DDBJ databases">
        <authorList>
            <person name="Grouzdev D.S."/>
            <person name="Krutkina M.S."/>
        </authorList>
    </citation>
    <scope>NUCLEOTIDE SEQUENCE [LARGE SCALE GENOMIC DNA]</scope>
    <source>
        <strain evidence="9 10">RmlP026</strain>
    </source>
</reference>
<dbReference type="PANTHER" id="PTHR10061:SF0">
    <property type="entry name" value="S-FORMYLGLUTATHIONE HYDROLASE"/>
    <property type="match status" value="1"/>
</dbReference>
<reference evidence="9 10" key="2">
    <citation type="submission" date="2019-02" db="EMBL/GenBank/DDBJ databases">
        <title>'Lichenibacterium ramalinii' gen. nov. sp. nov., 'Lichenibacterium minor' gen. nov. sp. nov.</title>
        <authorList>
            <person name="Pankratov T."/>
        </authorList>
    </citation>
    <scope>NUCLEOTIDE SEQUENCE [LARGE SCALE GENOMIC DNA]</scope>
    <source>
        <strain evidence="9 10">RmlP026</strain>
    </source>
</reference>
<comment type="catalytic activity">
    <reaction evidence="5 8">
        <text>S-formylglutathione + H2O = formate + glutathione + H(+)</text>
        <dbReference type="Rhea" id="RHEA:14961"/>
        <dbReference type="ChEBI" id="CHEBI:15377"/>
        <dbReference type="ChEBI" id="CHEBI:15378"/>
        <dbReference type="ChEBI" id="CHEBI:15740"/>
        <dbReference type="ChEBI" id="CHEBI:57688"/>
        <dbReference type="ChEBI" id="CHEBI:57925"/>
        <dbReference type="EC" id="3.1.2.12"/>
    </reaction>
</comment>
<sequence>MSLATVSETRCFGGRQVTFKHDSRSTGTAMRVAVFLPPQAERGPVPAFWFLAGLTCTEDNFAQKAGAQRVAADLGLALIAPDTSPRGDGVPDDEAYDFGVGAGFYLDATEAPWSANFRMRAYIEDELPALLAAELPLDMDRQGLSGHSMGGHGALTIGLRNPGRFRAVSAFAPIASPMNCPWGEKALPRYLGPDRAAWRAYDACALIADGARLPEILVEQGTADPFLAQQLKPELLEDACREAGIGLTLNRRDGYDHSYFFIASFIADHLRWHSARLGL</sequence>
<evidence type="ECO:0000256" key="6">
    <source>
        <dbReference type="NCBIfam" id="TIGR02821"/>
    </source>
</evidence>
<keyword evidence="10" id="KW-1185">Reference proteome</keyword>
<evidence type="ECO:0000256" key="3">
    <source>
        <dbReference type="ARBA" id="ARBA00022487"/>
    </source>
</evidence>
<dbReference type="InterPro" id="IPR029058">
    <property type="entry name" value="AB_hydrolase_fold"/>
</dbReference>
<evidence type="ECO:0000313" key="9">
    <source>
        <dbReference type="EMBL" id="RYC32739.1"/>
    </source>
</evidence>
<evidence type="ECO:0000256" key="4">
    <source>
        <dbReference type="ARBA" id="ARBA00022801"/>
    </source>
</evidence>
<dbReference type="GO" id="GO:0005829">
    <property type="term" value="C:cytosol"/>
    <property type="evidence" value="ECO:0007669"/>
    <property type="project" value="TreeGrafter"/>
</dbReference>
<comment type="similarity">
    <text evidence="1 8">Belongs to the esterase D family.</text>
</comment>
<dbReference type="NCBIfam" id="TIGR02821">
    <property type="entry name" value="fghA_ester_D"/>
    <property type="match status" value="1"/>
</dbReference>
<evidence type="ECO:0000313" key="10">
    <source>
        <dbReference type="Proteomes" id="UP000290759"/>
    </source>
</evidence>
<dbReference type="Gene3D" id="3.40.50.1820">
    <property type="entry name" value="alpha/beta hydrolase"/>
    <property type="match status" value="1"/>
</dbReference>
<dbReference type="InterPro" id="IPR014186">
    <property type="entry name" value="S-formylglutathione_hydrol"/>
</dbReference>
<dbReference type="EC" id="3.1.2.12" evidence="2 6"/>
<evidence type="ECO:0000256" key="8">
    <source>
        <dbReference type="RuleBase" id="RU363068"/>
    </source>
</evidence>
<evidence type="ECO:0000256" key="5">
    <source>
        <dbReference type="ARBA" id="ARBA00047590"/>
    </source>
</evidence>
<dbReference type="GO" id="GO:0052689">
    <property type="term" value="F:carboxylic ester hydrolase activity"/>
    <property type="evidence" value="ECO:0007669"/>
    <property type="project" value="UniProtKB-KW"/>
</dbReference>
<evidence type="ECO:0000256" key="2">
    <source>
        <dbReference type="ARBA" id="ARBA00012479"/>
    </source>
</evidence>
<dbReference type="SUPFAM" id="SSF53474">
    <property type="entry name" value="alpha/beta-Hydrolases"/>
    <property type="match status" value="1"/>
</dbReference>
<feature type="active site" description="Charge relay system" evidence="7">
    <location>
        <position position="257"/>
    </location>
</feature>
<keyword evidence="4 8" id="KW-0378">Hydrolase</keyword>
<dbReference type="Proteomes" id="UP000290759">
    <property type="component" value="Unassembled WGS sequence"/>
</dbReference>
<dbReference type="OrthoDB" id="9782200at2"/>
<evidence type="ECO:0000256" key="1">
    <source>
        <dbReference type="ARBA" id="ARBA00005622"/>
    </source>
</evidence>
<evidence type="ECO:0000256" key="7">
    <source>
        <dbReference type="PIRSR" id="PIRSR614186-1"/>
    </source>
</evidence>
<dbReference type="GO" id="GO:0018738">
    <property type="term" value="F:S-formylglutathione hydrolase activity"/>
    <property type="evidence" value="ECO:0007669"/>
    <property type="project" value="UniProtKB-UniRule"/>
</dbReference>